<protein>
    <submittedName>
        <fullName evidence="5">Carboxypeptidase</fullName>
    </submittedName>
</protein>
<evidence type="ECO:0000259" key="3">
    <source>
        <dbReference type="Pfam" id="PF01471"/>
    </source>
</evidence>
<feature type="chain" id="PRO_5046933566" evidence="2">
    <location>
        <begin position="27"/>
        <end position="335"/>
    </location>
</feature>
<evidence type="ECO:0000313" key="6">
    <source>
        <dbReference type="Proteomes" id="UP000037854"/>
    </source>
</evidence>
<evidence type="ECO:0000256" key="1">
    <source>
        <dbReference type="SAM" id="MobiDB-lite"/>
    </source>
</evidence>
<keyword evidence="5" id="KW-0121">Carboxypeptidase</keyword>
<comment type="caution">
    <text evidence="5">The sequence shown here is derived from an EMBL/GenBank/DDBJ whole genome shotgun (WGS) entry which is preliminary data.</text>
</comment>
<gene>
    <name evidence="5" type="ORF">AFL42_02995</name>
</gene>
<evidence type="ECO:0000259" key="4">
    <source>
        <dbReference type="Pfam" id="PF02557"/>
    </source>
</evidence>
<evidence type="ECO:0000313" key="5">
    <source>
        <dbReference type="EMBL" id="KPH77578.1"/>
    </source>
</evidence>
<dbReference type="Proteomes" id="UP000037854">
    <property type="component" value="Unassembled WGS sequence"/>
</dbReference>
<dbReference type="InterPro" id="IPR009045">
    <property type="entry name" value="Zn_M74/Hedgehog-like"/>
</dbReference>
<dbReference type="RefSeq" id="WP_060667810.1">
    <property type="nucleotide sequence ID" value="NZ_JANKBL010000017.1"/>
</dbReference>
<dbReference type="InterPro" id="IPR058193">
    <property type="entry name" value="VanY/YodJ_core_dom"/>
</dbReference>
<dbReference type="InterPro" id="IPR002477">
    <property type="entry name" value="Peptidoglycan-bd-like"/>
</dbReference>
<proteinExistence type="predicted"/>
<keyword evidence="5" id="KW-0645">Protease</keyword>
<dbReference type="Gene3D" id="1.10.101.10">
    <property type="entry name" value="PGBD-like superfamily/PGBD"/>
    <property type="match status" value="1"/>
</dbReference>
<dbReference type="GO" id="GO:0004180">
    <property type="term" value="F:carboxypeptidase activity"/>
    <property type="evidence" value="ECO:0007669"/>
    <property type="project" value="UniProtKB-KW"/>
</dbReference>
<reference evidence="5 6" key="1">
    <citation type="submission" date="2015-07" db="EMBL/GenBank/DDBJ databases">
        <title>High-quality draft genome sequence of Oceanobacillus caeni HM6, a bacillus isolated from a human feces.</title>
        <authorList>
            <person name="Kumar J."/>
            <person name="Verma M.K."/>
            <person name="Pandey R."/>
            <person name="Bhambi M."/>
            <person name="Chauhan N."/>
        </authorList>
    </citation>
    <scope>NUCLEOTIDE SEQUENCE [LARGE SCALE GENOMIC DNA]</scope>
    <source>
        <strain evidence="5 6">HM6</strain>
    </source>
</reference>
<dbReference type="Pfam" id="PF02557">
    <property type="entry name" value="VanY"/>
    <property type="match status" value="1"/>
</dbReference>
<keyword evidence="5" id="KW-0378">Hydrolase</keyword>
<dbReference type="InterPro" id="IPR052179">
    <property type="entry name" value="DD-CPase-like"/>
</dbReference>
<dbReference type="SUPFAM" id="SSF47090">
    <property type="entry name" value="PGBD-like"/>
    <property type="match status" value="1"/>
</dbReference>
<dbReference type="InterPro" id="IPR003709">
    <property type="entry name" value="VanY-like_core_dom"/>
</dbReference>
<accession>A0ABR5MM73</accession>
<dbReference type="Pfam" id="PF01471">
    <property type="entry name" value="PG_binding_1"/>
    <property type="match status" value="1"/>
</dbReference>
<dbReference type="Gene3D" id="3.30.1380.10">
    <property type="match status" value="1"/>
</dbReference>
<dbReference type="PANTHER" id="PTHR34385">
    <property type="entry name" value="D-ALANYL-D-ALANINE CARBOXYPEPTIDASE"/>
    <property type="match status" value="1"/>
</dbReference>
<keyword evidence="6" id="KW-1185">Reference proteome</keyword>
<dbReference type="PROSITE" id="PS51257">
    <property type="entry name" value="PROKAR_LIPOPROTEIN"/>
    <property type="match status" value="1"/>
</dbReference>
<dbReference type="EMBL" id="LGTK01000006">
    <property type="protein sequence ID" value="KPH77578.1"/>
    <property type="molecule type" value="Genomic_DNA"/>
</dbReference>
<dbReference type="PANTHER" id="PTHR34385:SF1">
    <property type="entry name" value="PEPTIDOGLYCAN L-ALANYL-D-GLUTAMATE ENDOPEPTIDASE CWLK"/>
    <property type="match status" value="1"/>
</dbReference>
<sequence length="335" mass="37997">MFKNKALLFSIIVVVFLSACSSTSSTNPNSKKDNEAVETSTNNITSAPDAFLQKMDEGKQVKLLQQALNKVGYNLEINGTYDEATTWAITDFQLQNEDLMATGVYDEDTEQMMNQFLKEDKSVEPGKGLPFAEEATSDESDAKILSNPYDVLAVVNKEFALPESYEPEDLVTPNVRFPFTEELPKKQMRKVAADALEKMFKAAEKEELELYAQSGYRSYDRQKAIFASNVEKDGEKEANIFSARPGESEHQSGLTMDVTSPEVNFDLIIEFGETPEGKWIKEHAAEYGFIIRYPEGKEDITKYQYEPWHLRYVGEKAAKEIMENNLTLEEYILKN</sequence>
<dbReference type="CDD" id="cd14852">
    <property type="entry name" value="LD-carboxypeptidase"/>
    <property type="match status" value="1"/>
</dbReference>
<keyword evidence="2" id="KW-0732">Signal</keyword>
<organism evidence="5 6">
    <name type="scientific">Oceanobacillus caeni</name>
    <dbReference type="NCBI Taxonomy" id="405946"/>
    <lineage>
        <taxon>Bacteria</taxon>
        <taxon>Bacillati</taxon>
        <taxon>Bacillota</taxon>
        <taxon>Bacilli</taxon>
        <taxon>Bacillales</taxon>
        <taxon>Bacillaceae</taxon>
        <taxon>Oceanobacillus</taxon>
    </lineage>
</organism>
<dbReference type="InterPro" id="IPR036365">
    <property type="entry name" value="PGBD-like_sf"/>
</dbReference>
<feature type="domain" description="D-alanyl-D-alanine carboxypeptidase-like core" evidence="4">
    <location>
        <begin position="186"/>
        <end position="314"/>
    </location>
</feature>
<feature type="region of interest" description="Disordered" evidence="1">
    <location>
        <begin position="21"/>
        <end position="42"/>
    </location>
</feature>
<name>A0ABR5MM73_9BACI</name>
<feature type="signal peptide" evidence="2">
    <location>
        <begin position="1"/>
        <end position="26"/>
    </location>
</feature>
<dbReference type="SUPFAM" id="SSF55166">
    <property type="entry name" value="Hedgehog/DD-peptidase"/>
    <property type="match status" value="1"/>
</dbReference>
<feature type="domain" description="Peptidoglycan binding-like" evidence="3">
    <location>
        <begin position="58"/>
        <end position="113"/>
    </location>
</feature>
<evidence type="ECO:0000256" key="2">
    <source>
        <dbReference type="SAM" id="SignalP"/>
    </source>
</evidence>
<dbReference type="InterPro" id="IPR036366">
    <property type="entry name" value="PGBDSf"/>
</dbReference>